<keyword evidence="3 7" id="KW-0378">Hydrolase</keyword>
<keyword evidence="4" id="KW-0788">Thiol protease</keyword>
<gene>
    <name evidence="7" type="ORF">FHX39_003653</name>
</gene>
<evidence type="ECO:0000256" key="3">
    <source>
        <dbReference type="ARBA" id="ARBA00022801"/>
    </source>
</evidence>
<dbReference type="EMBL" id="JACHZG010000002">
    <property type="protein sequence ID" value="MBB3328668.1"/>
    <property type="molecule type" value="Genomic_DNA"/>
</dbReference>
<sequence>MRSLLTRVAVGTAVAAVSLGALVGTAAPASAAGCTTKFDTYATVKVGKTGSKARAVECLLHQAGYATSQNSSFSATDAKKLKAFQKKHAIKATGQTNGSTWAALIAQGSTPALEHGDTGASVRRLQLSLRALGHAELPGTTLYGDLTRAAVKDLQAKVGLAVTGTVSAAEWAALQAGGQAGSGGGVPVPVPVPAPAPTSPGETALAFAKEQLGEKYKYAAAGPDKWDCSGLTMKAWAEAGVTLPHNSAAQYKIGKKVKKADLQPGDLVFFYDGPSHVGIYAGDGQIIHAPKPGKTVTYIKVSSMPWKGARRPG</sequence>
<dbReference type="InterPro" id="IPR036365">
    <property type="entry name" value="PGBD-like_sf"/>
</dbReference>
<dbReference type="InterPro" id="IPR038765">
    <property type="entry name" value="Papain-like_cys_pep_sf"/>
</dbReference>
<evidence type="ECO:0000259" key="6">
    <source>
        <dbReference type="PROSITE" id="PS51935"/>
    </source>
</evidence>
<dbReference type="RefSeq" id="WP_183341779.1">
    <property type="nucleotide sequence ID" value="NZ_JACHZG010000002.1"/>
</dbReference>
<dbReference type="InterPro" id="IPR036366">
    <property type="entry name" value="PGBDSf"/>
</dbReference>
<dbReference type="SUPFAM" id="SSF54001">
    <property type="entry name" value="Cysteine proteinases"/>
    <property type="match status" value="1"/>
</dbReference>
<dbReference type="Proteomes" id="UP000565572">
    <property type="component" value="Unassembled WGS sequence"/>
</dbReference>
<comment type="caution">
    <text evidence="7">The sequence shown here is derived from an EMBL/GenBank/DDBJ whole genome shotgun (WGS) entry which is preliminary data.</text>
</comment>
<evidence type="ECO:0000313" key="8">
    <source>
        <dbReference type="Proteomes" id="UP000565572"/>
    </source>
</evidence>
<feature type="domain" description="NlpC/P60" evidence="6">
    <location>
        <begin position="198"/>
        <end position="313"/>
    </location>
</feature>
<evidence type="ECO:0000256" key="4">
    <source>
        <dbReference type="ARBA" id="ARBA00022807"/>
    </source>
</evidence>
<reference evidence="7 8" key="1">
    <citation type="submission" date="2020-08" db="EMBL/GenBank/DDBJ databases">
        <title>Sequencing the genomes of 1000 actinobacteria strains.</title>
        <authorList>
            <person name="Klenk H.-P."/>
        </authorList>
    </citation>
    <scope>NUCLEOTIDE SEQUENCE [LARGE SCALE GENOMIC DNA]</scope>
    <source>
        <strain evidence="7 8">DSM 11053</strain>
    </source>
</reference>
<evidence type="ECO:0000256" key="1">
    <source>
        <dbReference type="ARBA" id="ARBA00007074"/>
    </source>
</evidence>
<dbReference type="Pfam" id="PF01471">
    <property type="entry name" value="PG_binding_1"/>
    <property type="match status" value="2"/>
</dbReference>
<keyword evidence="8" id="KW-1185">Reference proteome</keyword>
<dbReference type="InterPro" id="IPR051794">
    <property type="entry name" value="PG_Endopeptidase_C40"/>
</dbReference>
<feature type="signal peptide" evidence="5">
    <location>
        <begin position="1"/>
        <end position="31"/>
    </location>
</feature>
<keyword evidence="5" id="KW-0732">Signal</keyword>
<protein>
    <submittedName>
        <fullName evidence="7">Cell wall-associated NlpC family hydrolase</fullName>
    </submittedName>
</protein>
<dbReference type="PROSITE" id="PS51257">
    <property type="entry name" value="PROKAR_LIPOPROTEIN"/>
    <property type="match status" value="1"/>
</dbReference>
<evidence type="ECO:0000313" key="7">
    <source>
        <dbReference type="EMBL" id="MBB3328668.1"/>
    </source>
</evidence>
<dbReference type="PROSITE" id="PS51935">
    <property type="entry name" value="NLPC_P60"/>
    <property type="match status" value="1"/>
</dbReference>
<accession>A0A7W5JYM9</accession>
<dbReference type="GO" id="GO:0008234">
    <property type="term" value="F:cysteine-type peptidase activity"/>
    <property type="evidence" value="ECO:0007669"/>
    <property type="project" value="UniProtKB-KW"/>
</dbReference>
<dbReference type="GO" id="GO:0006508">
    <property type="term" value="P:proteolysis"/>
    <property type="evidence" value="ECO:0007669"/>
    <property type="project" value="UniProtKB-KW"/>
</dbReference>
<dbReference type="InterPro" id="IPR000064">
    <property type="entry name" value="NLP_P60_dom"/>
</dbReference>
<feature type="chain" id="PRO_5030837108" evidence="5">
    <location>
        <begin position="32"/>
        <end position="313"/>
    </location>
</feature>
<dbReference type="PANTHER" id="PTHR47359:SF3">
    <property type="entry name" value="NLP_P60 DOMAIN-CONTAINING PROTEIN-RELATED"/>
    <property type="match status" value="1"/>
</dbReference>
<comment type="similarity">
    <text evidence="1">Belongs to the peptidase C40 family.</text>
</comment>
<dbReference type="PANTHER" id="PTHR47359">
    <property type="entry name" value="PEPTIDOGLYCAN DL-ENDOPEPTIDASE CWLO"/>
    <property type="match status" value="1"/>
</dbReference>
<evidence type="ECO:0000256" key="5">
    <source>
        <dbReference type="SAM" id="SignalP"/>
    </source>
</evidence>
<proteinExistence type="inferred from homology"/>
<name>A0A7W5JYM9_9ACTN</name>
<evidence type="ECO:0000256" key="2">
    <source>
        <dbReference type="ARBA" id="ARBA00022670"/>
    </source>
</evidence>
<dbReference type="Gene3D" id="3.90.1720.10">
    <property type="entry name" value="endopeptidase domain like (from Nostoc punctiforme)"/>
    <property type="match status" value="1"/>
</dbReference>
<dbReference type="AlphaFoldDB" id="A0A7W5JYM9"/>
<dbReference type="InterPro" id="IPR002477">
    <property type="entry name" value="Peptidoglycan-bd-like"/>
</dbReference>
<dbReference type="Pfam" id="PF00877">
    <property type="entry name" value="NLPC_P60"/>
    <property type="match status" value="1"/>
</dbReference>
<dbReference type="SUPFAM" id="SSF47090">
    <property type="entry name" value="PGBD-like"/>
    <property type="match status" value="2"/>
</dbReference>
<keyword evidence="2" id="KW-0645">Protease</keyword>
<dbReference type="Gene3D" id="1.10.101.10">
    <property type="entry name" value="PGBD-like superfamily/PGBD"/>
    <property type="match status" value="2"/>
</dbReference>
<organism evidence="7 8">
    <name type="scientific">Microlunatus antarcticus</name>
    <dbReference type="NCBI Taxonomy" id="53388"/>
    <lineage>
        <taxon>Bacteria</taxon>
        <taxon>Bacillati</taxon>
        <taxon>Actinomycetota</taxon>
        <taxon>Actinomycetes</taxon>
        <taxon>Propionibacteriales</taxon>
        <taxon>Propionibacteriaceae</taxon>
        <taxon>Microlunatus</taxon>
    </lineage>
</organism>